<accession>A0A328C3H6</accession>
<dbReference type="PANTHER" id="PTHR43671">
    <property type="entry name" value="SERINE/THREONINE-PROTEIN KINASE NEK"/>
    <property type="match status" value="1"/>
</dbReference>
<proteinExistence type="inferred from homology"/>
<dbReference type="EMBL" id="QHKO01000007">
    <property type="protein sequence ID" value="RAL20858.1"/>
    <property type="molecule type" value="Genomic_DNA"/>
</dbReference>
<comment type="caution">
    <text evidence="9">The sequence shown here is derived from an EMBL/GenBank/DDBJ whole genome shotgun (WGS) entry which is preliminary data.</text>
</comment>
<feature type="binding site" evidence="7">
    <location>
        <position position="89"/>
    </location>
    <ligand>
        <name>ATP</name>
        <dbReference type="ChEBI" id="CHEBI:30616"/>
    </ligand>
</feature>
<protein>
    <recommendedName>
        <fullName evidence="2">non-specific serine/threonine protein kinase</fullName>
        <ecNumber evidence="2">2.7.11.1</ecNumber>
    </recommendedName>
</protein>
<dbReference type="EC" id="2.7.11.1" evidence="2"/>
<reference evidence="9 10" key="1">
    <citation type="submission" date="2018-05" db="EMBL/GenBank/DDBJ databases">
        <title>Lujinxingia marina gen. nov. sp. nov., a new facultative anaerobic member of the class Deltaproteobacteria, and proposal of Lujinxingaceae fam. nov.</title>
        <authorList>
            <person name="Li C.-M."/>
        </authorList>
    </citation>
    <scope>NUCLEOTIDE SEQUENCE [LARGE SCALE GENOMIC DNA]</scope>
    <source>
        <strain evidence="9 10">B210</strain>
    </source>
</reference>
<dbReference type="GO" id="GO:0004674">
    <property type="term" value="F:protein serine/threonine kinase activity"/>
    <property type="evidence" value="ECO:0007669"/>
    <property type="project" value="UniProtKB-EC"/>
</dbReference>
<feature type="domain" description="Protein kinase" evidence="8">
    <location>
        <begin position="60"/>
        <end position="331"/>
    </location>
</feature>
<evidence type="ECO:0000256" key="5">
    <source>
        <dbReference type="ARBA" id="ARBA00022777"/>
    </source>
</evidence>
<dbReference type="Gene3D" id="3.30.200.20">
    <property type="entry name" value="Phosphorylase Kinase, domain 1"/>
    <property type="match status" value="1"/>
</dbReference>
<keyword evidence="3" id="KW-0808">Transferase</keyword>
<dbReference type="Proteomes" id="UP000249169">
    <property type="component" value="Unassembled WGS sequence"/>
</dbReference>
<evidence type="ECO:0000256" key="3">
    <source>
        <dbReference type="ARBA" id="ARBA00022679"/>
    </source>
</evidence>
<dbReference type="InterPro" id="IPR050660">
    <property type="entry name" value="NEK_Ser/Thr_kinase"/>
</dbReference>
<evidence type="ECO:0000256" key="2">
    <source>
        <dbReference type="ARBA" id="ARBA00012513"/>
    </source>
</evidence>
<evidence type="ECO:0000256" key="7">
    <source>
        <dbReference type="PROSITE-ProRule" id="PRU10141"/>
    </source>
</evidence>
<dbReference type="Pfam" id="PF00069">
    <property type="entry name" value="Pkinase"/>
    <property type="match status" value="1"/>
</dbReference>
<dbReference type="RefSeq" id="WP_111730589.1">
    <property type="nucleotide sequence ID" value="NZ_QHKO01000007.1"/>
</dbReference>
<dbReference type="InterPro" id="IPR017441">
    <property type="entry name" value="Protein_kinase_ATP_BS"/>
</dbReference>
<keyword evidence="6 7" id="KW-0067">ATP-binding</keyword>
<name>A0A328C3H6_9DELT</name>
<evidence type="ECO:0000256" key="6">
    <source>
        <dbReference type="ARBA" id="ARBA00022840"/>
    </source>
</evidence>
<dbReference type="CDD" id="cd14014">
    <property type="entry name" value="STKc_PknB_like"/>
    <property type="match status" value="1"/>
</dbReference>
<dbReference type="InterPro" id="IPR011009">
    <property type="entry name" value="Kinase-like_dom_sf"/>
</dbReference>
<dbReference type="Gene3D" id="2.130.10.10">
    <property type="entry name" value="YVTN repeat-like/Quinoprotein amine dehydrogenase"/>
    <property type="match status" value="1"/>
</dbReference>
<organism evidence="9 10">
    <name type="scientific">Lujinxingia litoralis</name>
    <dbReference type="NCBI Taxonomy" id="2211119"/>
    <lineage>
        <taxon>Bacteria</taxon>
        <taxon>Deltaproteobacteria</taxon>
        <taxon>Bradymonadales</taxon>
        <taxon>Lujinxingiaceae</taxon>
        <taxon>Lujinxingia</taxon>
    </lineage>
</organism>
<keyword evidence="4 7" id="KW-0547">Nucleotide-binding</keyword>
<dbReference type="PANTHER" id="PTHR43671:SF13">
    <property type="entry name" value="SERINE_THREONINE-PROTEIN KINASE NEK2"/>
    <property type="match status" value="1"/>
</dbReference>
<dbReference type="PROSITE" id="PS00108">
    <property type="entry name" value="PROTEIN_KINASE_ST"/>
    <property type="match status" value="1"/>
</dbReference>
<evidence type="ECO:0000256" key="4">
    <source>
        <dbReference type="ARBA" id="ARBA00022741"/>
    </source>
</evidence>
<evidence type="ECO:0000256" key="1">
    <source>
        <dbReference type="ARBA" id="ARBA00010886"/>
    </source>
</evidence>
<dbReference type="SUPFAM" id="SSF50969">
    <property type="entry name" value="YVTN repeat-like/Quinoprotein amine dehydrogenase"/>
    <property type="match status" value="1"/>
</dbReference>
<dbReference type="SUPFAM" id="SSF56112">
    <property type="entry name" value="Protein kinase-like (PK-like)"/>
    <property type="match status" value="1"/>
</dbReference>
<dbReference type="OrthoDB" id="5478283at2"/>
<dbReference type="SMART" id="SM00220">
    <property type="entry name" value="S_TKc"/>
    <property type="match status" value="1"/>
</dbReference>
<dbReference type="InterPro" id="IPR011044">
    <property type="entry name" value="Quino_amine_DH_bsu"/>
</dbReference>
<keyword evidence="5" id="KW-0418">Kinase</keyword>
<evidence type="ECO:0000313" key="9">
    <source>
        <dbReference type="EMBL" id="RAL20858.1"/>
    </source>
</evidence>
<dbReference type="Gene3D" id="1.10.510.10">
    <property type="entry name" value="Transferase(Phosphotransferase) domain 1"/>
    <property type="match status" value="1"/>
</dbReference>
<evidence type="ECO:0000313" key="10">
    <source>
        <dbReference type="Proteomes" id="UP000249169"/>
    </source>
</evidence>
<keyword evidence="10" id="KW-1185">Reference proteome</keyword>
<sequence length="659" mass="72642">MLQNPHRTSERTHYCEACATLVAVDAAHCAECGGAPSPSGWTPLTLSPYTFLGRIIDGRYFIDRFLGSGASGHVYRARSVRVSRSFAIKVVDTRRYGEGKGVQGELLRSVEREVDALSRIKNPHVVNVYEFIHLSDTIRGVVMDYLEGTTLEDLLRAREHLPVHDAVEIVRQVADGLHEAHQQGIVHRDLKPENIMVEALPATGLFARVLDFGVAHIAGSGESTYGFRGTPLYASPEQCSEAHIPDKRSDIYSLGCVFFHMLTGQPPFPFANALRVMEAHIEAPRPSLREAAPERKYPESLDHLVQHMLASDPRDRPDDFWKIYKDLSAFLEGQPLLHFGHRPPHKERTPIVQTLDGLSESTYQLSEPTLGEFASLAERTSNELASEHSRLSQAEALPRWTERSDVDMEQLQAIRLPFKTLPMPSITAAAIDRSALGVVLSDHLLRTHLLGISGPGFVQSFSVPRLVVALELDLVHAHLYAADIHGEITRYNPSGSGALRIAGLPGSVLAIELHPSATHVLAATERGALIKVDLRTGRTSTLWEFPLPISALHHHATQDLLLAGMWDGSVVCLRPASHEVLWQIPLARDAVASVGMLHDGRYFATDARGELYLGSLECGRVSASYLIGQELRALRAQPDGSLIGTTLFGDEAQIWRIHL</sequence>
<evidence type="ECO:0000259" key="8">
    <source>
        <dbReference type="PROSITE" id="PS50011"/>
    </source>
</evidence>
<dbReference type="InterPro" id="IPR000719">
    <property type="entry name" value="Prot_kinase_dom"/>
</dbReference>
<dbReference type="InterPro" id="IPR015943">
    <property type="entry name" value="WD40/YVTN_repeat-like_dom_sf"/>
</dbReference>
<dbReference type="GO" id="GO:0005524">
    <property type="term" value="F:ATP binding"/>
    <property type="evidence" value="ECO:0007669"/>
    <property type="project" value="UniProtKB-UniRule"/>
</dbReference>
<dbReference type="PROSITE" id="PS50011">
    <property type="entry name" value="PROTEIN_KINASE_DOM"/>
    <property type="match status" value="1"/>
</dbReference>
<dbReference type="PROSITE" id="PS00107">
    <property type="entry name" value="PROTEIN_KINASE_ATP"/>
    <property type="match status" value="1"/>
</dbReference>
<dbReference type="AlphaFoldDB" id="A0A328C3H6"/>
<gene>
    <name evidence="9" type="ORF">DL240_14325</name>
</gene>
<dbReference type="InterPro" id="IPR008271">
    <property type="entry name" value="Ser/Thr_kinase_AS"/>
</dbReference>
<comment type="similarity">
    <text evidence="1">Belongs to the protein kinase superfamily. NEK Ser/Thr protein kinase family. NIMA subfamily.</text>
</comment>